<protein>
    <recommendedName>
        <fullName evidence="3">Asparagine synthetase domain-containing protein</fullName>
    </recommendedName>
</protein>
<evidence type="ECO:0000313" key="1">
    <source>
        <dbReference type="EMBL" id="NBJ23277.1"/>
    </source>
</evidence>
<name>A0ABW9YSH6_9HYPH</name>
<organism evidence="1 2">
    <name type="scientific">Microvirga arsenatis</name>
    <dbReference type="NCBI Taxonomy" id="2692265"/>
    <lineage>
        <taxon>Bacteria</taxon>
        <taxon>Pseudomonadati</taxon>
        <taxon>Pseudomonadota</taxon>
        <taxon>Alphaproteobacteria</taxon>
        <taxon>Hyphomicrobiales</taxon>
        <taxon>Methylobacteriaceae</taxon>
        <taxon>Microvirga</taxon>
    </lineage>
</organism>
<evidence type="ECO:0008006" key="3">
    <source>
        <dbReference type="Google" id="ProtNLM"/>
    </source>
</evidence>
<dbReference type="EMBL" id="JAAAXJ010000001">
    <property type="protein sequence ID" value="NBJ23277.1"/>
    <property type="molecule type" value="Genomic_DNA"/>
</dbReference>
<comment type="caution">
    <text evidence="1">The sequence shown here is derived from an EMBL/GenBank/DDBJ whole genome shotgun (WGS) entry which is preliminary data.</text>
</comment>
<accession>A0ABW9YSH6</accession>
<dbReference type="Proteomes" id="UP000818323">
    <property type="component" value="Unassembled WGS sequence"/>
</dbReference>
<evidence type="ECO:0000313" key="2">
    <source>
        <dbReference type="Proteomes" id="UP000818323"/>
    </source>
</evidence>
<gene>
    <name evidence="1" type="ORF">GR303_02730</name>
</gene>
<sequence length="494" mass="54758">MQQFPRGFVWSRGSLSPPEGYVAGPLENLFVCKDLAVSAASDADRSVTILGLCVGIEPDIADPAQWLLSALEQGTFYEALDLLCGRFAVFVKDPQGLRIVSDATGMRAIFYRRDFEVVASHARLVANERTSDVPFRYGFPGNGTPFPSVKLLTPNTLIELPVAETRRRLGLPPSKPKVRRFWPRTKLVPRTPEEAAGMVLDWTTRAVRKVAEAHPIRLALTAGLDSRVMLAVLLRSGVPFETYTYGGGKSTARDIAVASDLARTMGVRHSTIPVTAPHGEMLARLEHATYACHHYQAVQPLAKWIGDSNTVAVTANLLEIGRTFYAKMKRPAPTIRLDSLNLGKIGRALYAMRGNPAPPVSPWAMRALHLRSMPTSGKEAAKAYPGWSRVADEAFKDLLTTSNFNAARGILDPFDQFYWEHRMAAWHGVAMLERDFYAQAFIPFNARAIWEVLLGVPYEDRVNATAFHRMIDMVDPRLMDIPINPKDWPVPAPA</sequence>
<dbReference type="RefSeq" id="WP_161724418.1">
    <property type="nucleotide sequence ID" value="NZ_JAAAXI010000013.1"/>
</dbReference>
<reference evidence="1 2" key="1">
    <citation type="submission" date="2020-01" db="EMBL/GenBank/DDBJ databases">
        <title>Microvirga sp. nov., an arsenate reduction bacterium isolated from Tibet hotspring sediments.</title>
        <authorList>
            <person name="Yuan C.-G."/>
        </authorList>
    </citation>
    <scope>NUCLEOTIDE SEQUENCE [LARGE SCALE GENOMIC DNA]</scope>
    <source>
        <strain evidence="1 2">SYSU G3D203</strain>
    </source>
</reference>
<dbReference type="SUPFAM" id="SSF52402">
    <property type="entry name" value="Adenine nucleotide alpha hydrolases-like"/>
    <property type="match status" value="1"/>
</dbReference>
<dbReference type="InterPro" id="IPR014729">
    <property type="entry name" value="Rossmann-like_a/b/a_fold"/>
</dbReference>
<keyword evidence="2" id="KW-1185">Reference proteome</keyword>
<dbReference type="Gene3D" id="3.40.50.620">
    <property type="entry name" value="HUPs"/>
    <property type="match status" value="1"/>
</dbReference>
<proteinExistence type="predicted"/>